<evidence type="ECO:0000313" key="4">
    <source>
        <dbReference type="Proteomes" id="UP000176512"/>
    </source>
</evidence>
<dbReference type="SUPFAM" id="SSF52980">
    <property type="entry name" value="Restriction endonuclease-like"/>
    <property type="match status" value="1"/>
</dbReference>
<dbReference type="GO" id="GO:0003676">
    <property type="term" value="F:nucleic acid binding"/>
    <property type="evidence" value="ECO:0007669"/>
    <property type="project" value="InterPro"/>
</dbReference>
<dbReference type="InterPro" id="IPR011856">
    <property type="entry name" value="tRNA_endonuc-like_dom_sf"/>
</dbReference>
<evidence type="ECO:0000256" key="1">
    <source>
        <dbReference type="ARBA" id="ARBA00006738"/>
    </source>
</evidence>
<dbReference type="AlphaFoldDB" id="A0A1G1YSI0"/>
<dbReference type="InterPro" id="IPR003509">
    <property type="entry name" value="UPF0102_YraN-like"/>
</dbReference>
<dbReference type="PANTHER" id="PTHR34039">
    <property type="entry name" value="UPF0102 PROTEIN YRAN"/>
    <property type="match status" value="1"/>
</dbReference>
<evidence type="ECO:0000256" key="2">
    <source>
        <dbReference type="HAMAP-Rule" id="MF_00048"/>
    </source>
</evidence>
<dbReference type="HAMAP" id="MF_00048">
    <property type="entry name" value="UPF0102"/>
    <property type="match status" value="1"/>
</dbReference>
<dbReference type="NCBIfam" id="NF009154">
    <property type="entry name" value="PRK12497.3-3"/>
    <property type="match status" value="1"/>
</dbReference>
<dbReference type="PANTHER" id="PTHR34039:SF1">
    <property type="entry name" value="UPF0102 PROTEIN YRAN"/>
    <property type="match status" value="1"/>
</dbReference>
<evidence type="ECO:0000313" key="3">
    <source>
        <dbReference type="EMBL" id="OGY55318.1"/>
    </source>
</evidence>
<reference evidence="3 4" key="1">
    <citation type="journal article" date="2016" name="Nat. Commun.">
        <title>Thousands of microbial genomes shed light on interconnected biogeochemical processes in an aquifer system.</title>
        <authorList>
            <person name="Anantharaman K."/>
            <person name="Brown C.T."/>
            <person name="Hug L.A."/>
            <person name="Sharon I."/>
            <person name="Castelle C.J."/>
            <person name="Probst A.J."/>
            <person name="Thomas B.C."/>
            <person name="Singh A."/>
            <person name="Wilkins M.J."/>
            <person name="Karaoz U."/>
            <person name="Brodie E.L."/>
            <person name="Williams K.H."/>
            <person name="Hubbard S.S."/>
            <person name="Banfield J.F."/>
        </authorList>
    </citation>
    <scope>NUCLEOTIDE SEQUENCE [LARGE SCALE GENOMIC DNA]</scope>
</reference>
<sequence length="124" mass="14484">MINKNTGRLGENMAAEYLRTNGYHILRRNYHVRGGEIDIIAKQNQTLVFIEVKTRRQNAGGYPEEAVTPKKLKRMDLAIQNYLMQKRQPPKEMRIDVISIELDKLPLPRIHHLKNITLEQTCSF</sequence>
<name>A0A1G1YSI0_9BACT</name>
<accession>A0A1G1YSI0</accession>
<dbReference type="NCBIfam" id="NF009150">
    <property type="entry name" value="PRK12497.1-3"/>
    <property type="match status" value="1"/>
</dbReference>
<gene>
    <name evidence="3" type="ORF">A3A24_02430</name>
</gene>
<dbReference type="InterPro" id="IPR011335">
    <property type="entry name" value="Restrct_endonuc-II-like"/>
</dbReference>
<dbReference type="CDD" id="cd20736">
    <property type="entry name" value="PoNe_Nuclease"/>
    <property type="match status" value="1"/>
</dbReference>
<dbReference type="Gene3D" id="3.40.1350.10">
    <property type="match status" value="1"/>
</dbReference>
<dbReference type="Proteomes" id="UP000176512">
    <property type="component" value="Unassembled WGS sequence"/>
</dbReference>
<comment type="similarity">
    <text evidence="1 2">Belongs to the UPF0102 family.</text>
</comment>
<proteinExistence type="inferred from homology"/>
<dbReference type="EMBL" id="MHIP01000008">
    <property type="protein sequence ID" value="OGY55318.1"/>
    <property type="molecule type" value="Genomic_DNA"/>
</dbReference>
<comment type="caution">
    <text evidence="3">The sequence shown here is derived from an EMBL/GenBank/DDBJ whole genome shotgun (WGS) entry which is preliminary data.</text>
</comment>
<dbReference type="Pfam" id="PF02021">
    <property type="entry name" value="UPF0102"/>
    <property type="match status" value="1"/>
</dbReference>
<organism evidence="3 4">
    <name type="scientific">Candidatus Buchananbacteria bacterium RIFCSPLOWO2_01_FULL_46_12</name>
    <dbReference type="NCBI Taxonomy" id="1797546"/>
    <lineage>
        <taxon>Bacteria</taxon>
        <taxon>Candidatus Buchananiibacteriota</taxon>
    </lineage>
</organism>
<protein>
    <recommendedName>
        <fullName evidence="2">UPF0102 protein A3A24_02430</fullName>
    </recommendedName>
</protein>